<sequence>DLGGVQPMSGPTGLIFAMKAKFQNKNGDEALFNEAQSQFSGRQGDFGQATGLTGRTGSGFPTLGGTGDPLGTRNLAGGTGGDPVVNMNTRTADAAADNIETGSGYPLSGGTAANRPTFPVETGHGLTTSYLEAEGMAEMAFVIDRTSVVARTRGLKAEYTSELAQDLS</sequence>
<proteinExistence type="predicted"/>
<evidence type="ECO:0000256" key="2">
    <source>
        <dbReference type="ARBA" id="ARBA00022844"/>
    </source>
</evidence>
<evidence type="ECO:0000313" key="4">
    <source>
        <dbReference type="EMBL" id="AKV56603.1"/>
    </source>
</evidence>
<dbReference type="GO" id="GO:0044423">
    <property type="term" value="C:virion component"/>
    <property type="evidence" value="ECO:0007669"/>
    <property type="project" value="UniProtKB-KW"/>
</dbReference>
<accession>A0A0K1R696</accession>
<evidence type="ECO:0000256" key="1">
    <source>
        <dbReference type="ARBA" id="ARBA00004328"/>
    </source>
</evidence>
<gene>
    <name evidence="4" type="primary">g23</name>
</gene>
<feature type="non-terminal residue" evidence="4">
    <location>
        <position position="1"/>
    </location>
</feature>
<feature type="compositionally biased region" description="Gly residues" evidence="3">
    <location>
        <begin position="54"/>
        <end position="68"/>
    </location>
</feature>
<feature type="region of interest" description="Disordered" evidence="3">
    <location>
        <begin position="41"/>
        <end position="86"/>
    </location>
</feature>
<reference evidence="4" key="1">
    <citation type="submission" date="2015-02" db="EMBL/GenBank/DDBJ databases">
        <title>Water column stratification structures viral community diversity in the Sargasso Sea.</title>
        <authorList>
            <person name="Goldsmith D.B."/>
            <person name="Brum J.R."/>
            <person name="Hopkins M."/>
            <person name="Carlson C.A."/>
            <person name="Breitbart M."/>
        </authorList>
    </citation>
    <scope>NUCLEOTIDE SEQUENCE</scope>
</reference>
<protein>
    <submittedName>
        <fullName evidence="4">Major capsid protein</fullName>
    </submittedName>
</protein>
<dbReference type="InterPro" id="IPR010762">
    <property type="entry name" value="Gp23/Gp24_T4-like"/>
</dbReference>
<dbReference type="EMBL" id="KP783639">
    <property type="protein sequence ID" value="AKV56603.1"/>
    <property type="molecule type" value="Genomic_DNA"/>
</dbReference>
<name>A0A0K1R696_9VIRU</name>
<dbReference type="Pfam" id="PF07068">
    <property type="entry name" value="Gp23"/>
    <property type="match status" value="1"/>
</dbReference>
<feature type="non-terminal residue" evidence="4">
    <location>
        <position position="168"/>
    </location>
</feature>
<keyword evidence="2" id="KW-0946">Virion</keyword>
<comment type="subcellular location">
    <subcellularLocation>
        <location evidence="1">Virion</location>
    </subcellularLocation>
</comment>
<organism evidence="4">
    <name type="scientific">uncultured virus</name>
    <dbReference type="NCBI Taxonomy" id="340016"/>
    <lineage>
        <taxon>Viruses</taxon>
        <taxon>environmental samples</taxon>
    </lineage>
</organism>
<evidence type="ECO:0000256" key="3">
    <source>
        <dbReference type="SAM" id="MobiDB-lite"/>
    </source>
</evidence>